<dbReference type="EMBL" id="CP144690">
    <property type="protein sequence ID" value="WVY89181.1"/>
    <property type="molecule type" value="Genomic_DNA"/>
</dbReference>
<evidence type="ECO:0000313" key="1">
    <source>
        <dbReference type="EMBL" id="WVY89181.1"/>
    </source>
</evidence>
<keyword evidence="2" id="KW-1185">Reference proteome</keyword>
<name>A0AAQ3MDI0_VIGMU</name>
<dbReference type="AlphaFoldDB" id="A0AAQ3MDI0"/>
<protein>
    <submittedName>
        <fullName evidence="1">Uncharacterized protein</fullName>
    </submittedName>
</protein>
<accession>A0AAQ3MDI0</accession>
<evidence type="ECO:0000313" key="2">
    <source>
        <dbReference type="Proteomes" id="UP001374535"/>
    </source>
</evidence>
<dbReference type="Proteomes" id="UP001374535">
    <property type="component" value="Chromosome 11"/>
</dbReference>
<proteinExistence type="predicted"/>
<organism evidence="1 2">
    <name type="scientific">Vigna mungo</name>
    <name type="common">Black gram</name>
    <name type="synonym">Phaseolus mungo</name>
    <dbReference type="NCBI Taxonomy" id="3915"/>
    <lineage>
        <taxon>Eukaryota</taxon>
        <taxon>Viridiplantae</taxon>
        <taxon>Streptophyta</taxon>
        <taxon>Embryophyta</taxon>
        <taxon>Tracheophyta</taxon>
        <taxon>Spermatophyta</taxon>
        <taxon>Magnoliopsida</taxon>
        <taxon>eudicotyledons</taxon>
        <taxon>Gunneridae</taxon>
        <taxon>Pentapetalae</taxon>
        <taxon>rosids</taxon>
        <taxon>fabids</taxon>
        <taxon>Fabales</taxon>
        <taxon>Fabaceae</taxon>
        <taxon>Papilionoideae</taxon>
        <taxon>50 kb inversion clade</taxon>
        <taxon>NPAAA clade</taxon>
        <taxon>indigoferoid/millettioid clade</taxon>
        <taxon>Phaseoleae</taxon>
        <taxon>Vigna</taxon>
    </lineage>
</organism>
<sequence>MNKYNQAKEHFECHGVIHLILLNYIDDSNKRLVREKGGDGKDAEDDLIFNDDTVTWKESKNATSAGKPLTYPRQKTRLKRVATFKLASTRVKGKEVIIKLQ</sequence>
<reference evidence="1 2" key="1">
    <citation type="journal article" date="2023" name="Life. Sci Alliance">
        <title>Evolutionary insights into 3D genome organization and epigenetic landscape of Vigna mungo.</title>
        <authorList>
            <person name="Junaid A."/>
            <person name="Singh B."/>
            <person name="Bhatia S."/>
        </authorList>
    </citation>
    <scope>NUCLEOTIDE SEQUENCE [LARGE SCALE GENOMIC DNA]</scope>
    <source>
        <strain evidence="1">Urdbean</strain>
    </source>
</reference>
<gene>
    <name evidence="1" type="ORF">V8G54_034695</name>
</gene>